<sequence length="130" mass="15222">MIIIYKGKGRWVVVAFVISFFTVLLNQNNLPTGNQYFAPVILFSAALLNLIFTHLFVKNEVELTDDEFQTILMQQKERFPKRKYGKLTLKFIRISLSNYSSLFFVRNKNWTSIFLILAIILFVLFSIFPS</sequence>
<keyword evidence="1" id="KW-0812">Transmembrane</keyword>
<dbReference type="Proteomes" id="UP000480303">
    <property type="component" value="Unassembled WGS sequence"/>
</dbReference>
<dbReference type="RefSeq" id="WP_172209770.1">
    <property type="nucleotide sequence ID" value="NZ_BLLI01000078.1"/>
</dbReference>
<comment type="caution">
    <text evidence="2">The sequence shown here is derived from an EMBL/GenBank/DDBJ whole genome shotgun (WGS) entry which is preliminary data.</text>
</comment>
<feature type="transmembrane region" description="Helical" evidence="1">
    <location>
        <begin position="110"/>
        <end position="128"/>
    </location>
</feature>
<feature type="transmembrane region" description="Helical" evidence="1">
    <location>
        <begin position="36"/>
        <end position="57"/>
    </location>
</feature>
<dbReference type="AlphaFoldDB" id="A0A6A0BEY1"/>
<evidence type="ECO:0000313" key="3">
    <source>
        <dbReference type="Proteomes" id="UP000480303"/>
    </source>
</evidence>
<name>A0A6A0BEY1_9LACT</name>
<keyword evidence="3" id="KW-1185">Reference proteome</keyword>
<organism evidence="2 3">
    <name type="scientific">Pseudolactococcus hodotermopsidis</name>
    <dbReference type="NCBI Taxonomy" id="2709157"/>
    <lineage>
        <taxon>Bacteria</taxon>
        <taxon>Bacillati</taxon>
        <taxon>Bacillota</taxon>
        <taxon>Bacilli</taxon>
        <taxon>Lactobacillales</taxon>
        <taxon>Streptococcaceae</taxon>
        <taxon>Pseudolactococcus</taxon>
    </lineage>
</organism>
<accession>A0A6A0BEY1</accession>
<keyword evidence="1" id="KW-1133">Transmembrane helix</keyword>
<reference evidence="2 3" key="1">
    <citation type="submission" date="2020-02" db="EMBL/GenBank/DDBJ databases">
        <title>Draft genome sequence of Lactococcus sp. Hs30E4-3.</title>
        <authorList>
            <person name="Noda S."/>
            <person name="Yuki M."/>
            <person name="Ohkuma M."/>
        </authorList>
    </citation>
    <scope>NUCLEOTIDE SEQUENCE [LARGE SCALE GENOMIC DNA]</scope>
    <source>
        <strain evidence="2 3">Hs30E4-3</strain>
    </source>
</reference>
<feature type="transmembrane region" description="Helical" evidence="1">
    <location>
        <begin position="12"/>
        <end position="30"/>
    </location>
</feature>
<proteinExistence type="predicted"/>
<evidence type="ECO:0000256" key="1">
    <source>
        <dbReference type="SAM" id="Phobius"/>
    </source>
</evidence>
<gene>
    <name evidence="2" type="ORF">Hs30E_18870</name>
</gene>
<evidence type="ECO:0000313" key="2">
    <source>
        <dbReference type="EMBL" id="GFH43336.1"/>
    </source>
</evidence>
<keyword evidence="1" id="KW-0472">Membrane</keyword>
<dbReference type="EMBL" id="BLLI01000078">
    <property type="protein sequence ID" value="GFH43336.1"/>
    <property type="molecule type" value="Genomic_DNA"/>
</dbReference>
<protein>
    <submittedName>
        <fullName evidence="2">Uncharacterized protein</fullName>
    </submittedName>
</protein>